<reference evidence="2" key="1">
    <citation type="submission" date="2018-11" db="EMBL/GenBank/DDBJ databases">
        <authorList>
            <consortium name="Genoscope - CEA"/>
            <person name="William W."/>
        </authorList>
    </citation>
    <scope>NUCLEOTIDE SEQUENCE</scope>
</reference>
<proteinExistence type="predicted"/>
<dbReference type="InterPro" id="IPR026960">
    <property type="entry name" value="RVT-Znf"/>
</dbReference>
<feature type="domain" description="Reverse transcriptase zinc-binding" evidence="1">
    <location>
        <begin position="1"/>
        <end position="50"/>
    </location>
</feature>
<gene>
    <name evidence="2" type="ORF">BRAA03T14906Z</name>
</gene>
<name>A0A3P6AH88_BRACM</name>
<evidence type="ECO:0000259" key="1">
    <source>
        <dbReference type="Pfam" id="PF13966"/>
    </source>
</evidence>
<dbReference type="AlphaFoldDB" id="A0A3P6AH88"/>
<dbReference type="EMBL" id="LR031572">
    <property type="protein sequence ID" value="VDC83688.1"/>
    <property type="molecule type" value="Genomic_DNA"/>
</dbReference>
<organism evidence="2">
    <name type="scientific">Brassica campestris</name>
    <name type="common">Field mustard</name>
    <dbReference type="NCBI Taxonomy" id="3711"/>
    <lineage>
        <taxon>Eukaryota</taxon>
        <taxon>Viridiplantae</taxon>
        <taxon>Streptophyta</taxon>
        <taxon>Embryophyta</taxon>
        <taxon>Tracheophyta</taxon>
        <taxon>Spermatophyta</taxon>
        <taxon>Magnoliopsida</taxon>
        <taxon>eudicotyledons</taxon>
        <taxon>Gunneridae</taxon>
        <taxon>Pentapetalae</taxon>
        <taxon>rosids</taxon>
        <taxon>malvids</taxon>
        <taxon>Brassicales</taxon>
        <taxon>Brassicaceae</taxon>
        <taxon>Brassiceae</taxon>
        <taxon>Brassica</taxon>
    </lineage>
</organism>
<dbReference type="Pfam" id="PF13966">
    <property type="entry name" value="zf-RVT"/>
    <property type="match status" value="1"/>
</dbReference>
<dbReference type="PANTHER" id="PTHR33116:SF80">
    <property type="entry name" value="REVERSE TRANSCRIPTASE ZINC-BINDING DOMAIN-CONTAINING PROTEIN"/>
    <property type="match status" value="1"/>
</dbReference>
<sequence length="148" mass="18022">MWVAQLNRLPTRNRIFTWDPGTDTVCLLCNQVDECRDHLFLRCSFSEQVWKMVIKRLGYSPLLFHTWTALIAWLDIKDRTCPLTLRRLAAHTTVTRLWFERNNRLHNNLRSTPQVLFKVIDRTLRNIILARKNRKKFRSYMRLWLKYF</sequence>
<dbReference type="PANTHER" id="PTHR33116">
    <property type="entry name" value="REVERSE TRANSCRIPTASE ZINC-BINDING DOMAIN-CONTAINING PROTEIN-RELATED-RELATED"/>
    <property type="match status" value="1"/>
</dbReference>
<protein>
    <recommendedName>
        <fullName evidence="1">Reverse transcriptase zinc-binding domain-containing protein</fullName>
    </recommendedName>
</protein>
<evidence type="ECO:0000313" key="2">
    <source>
        <dbReference type="EMBL" id="VDC83688.1"/>
    </source>
</evidence>
<accession>A0A3P6AH88</accession>